<name>A0ABS9YK25_9ACTN</name>
<gene>
    <name evidence="2" type="ORF">MQP27_41715</name>
</gene>
<organism evidence="2 3">
    <name type="scientific">Streptomyces cylindrosporus</name>
    <dbReference type="NCBI Taxonomy" id="2927583"/>
    <lineage>
        <taxon>Bacteria</taxon>
        <taxon>Bacillati</taxon>
        <taxon>Actinomycetota</taxon>
        <taxon>Actinomycetes</taxon>
        <taxon>Kitasatosporales</taxon>
        <taxon>Streptomycetaceae</taxon>
        <taxon>Streptomyces</taxon>
    </lineage>
</organism>
<dbReference type="Proteomes" id="UP001165269">
    <property type="component" value="Unassembled WGS sequence"/>
</dbReference>
<accession>A0ABS9YK25</accession>
<dbReference type="EMBL" id="JALDAY010000015">
    <property type="protein sequence ID" value="MCI3277607.1"/>
    <property type="molecule type" value="Genomic_DNA"/>
</dbReference>
<comment type="caution">
    <text evidence="2">The sequence shown here is derived from an EMBL/GenBank/DDBJ whole genome shotgun (WGS) entry which is preliminary data.</text>
</comment>
<proteinExistence type="predicted"/>
<evidence type="ECO:0000256" key="1">
    <source>
        <dbReference type="SAM" id="MobiDB-lite"/>
    </source>
</evidence>
<dbReference type="RefSeq" id="WP_242775442.1">
    <property type="nucleotide sequence ID" value="NZ_JALDAY010000015.1"/>
</dbReference>
<evidence type="ECO:0000313" key="2">
    <source>
        <dbReference type="EMBL" id="MCI3277607.1"/>
    </source>
</evidence>
<reference evidence="2" key="1">
    <citation type="submission" date="2022-03" db="EMBL/GenBank/DDBJ databases">
        <title>Streptomyces 7R015 and 7R016 isolated from Barleria lupulina in Thailand.</title>
        <authorList>
            <person name="Kanchanasin P."/>
            <person name="Phongsopitanun W."/>
            <person name="Tanasupawat S."/>
        </authorList>
    </citation>
    <scope>NUCLEOTIDE SEQUENCE</scope>
    <source>
        <strain evidence="2">7R015</strain>
    </source>
</reference>
<feature type="region of interest" description="Disordered" evidence="1">
    <location>
        <begin position="1"/>
        <end position="29"/>
    </location>
</feature>
<keyword evidence="3" id="KW-1185">Reference proteome</keyword>
<protein>
    <submittedName>
        <fullName evidence="2">Uncharacterized protein</fullName>
    </submittedName>
</protein>
<sequence length="187" mass="21160">MRQRMELGDLLHQQHVDPSGLDPAPGRPTEREYFRRIHRMLPCTACGETAASTRVHNSPNHGPRWVDLCMPHMILTMKPAPRMPTTLEGILDDVREVAAEVGLTLRPISQEEWEETGRRAALRHGWRYRITISAPGQPTLDGVASDEETARERFAARVSKYEGTPGVRIVLVDLAERKTLDVWPDQP</sequence>
<feature type="compositionally biased region" description="Basic and acidic residues" evidence="1">
    <location>
        <begin position="1"/>
        <end position="15"/>
    </location>
</feature>
<evidence type="ECO:0000313" key="3">
    <source>
        <dbReference type="Proteomes" id="UP001165269"/>
    </source>
</evidence>